<comment type="caution">
    <text evidence="2">The sequence shown here is derived from an EMBL/GenBank/DDBJ whole genome shotgun (WGS) entry which is preliminary data.</text>
</comment>
<proteinExistence type="predicted"/>
<dbReference type="OrthoDB" id="10252106at2759"/>
<dbReference type="VEuPathDB" id="GiardiaDB:QR46_0150"/>
<dbReference type="EMBL" id="JXTI01000002">
    <property type="protein sequence ID" value="KWX15832.1"/>
    <property type="molecule type" value="Genomic_DNA"/>
</dbReference>
<evidence type="ECO:0000256" key="1">
    <source>
        <dbReference type="SAM" id="Phobius"/>
    </source>
</evidence>
<keyword evidence="1" id="KW-0812">Transmembrane</keyword>
<gene>
    <name evidence="2" type="ORF">QR46_0150</name>
</gene>
<feature type="transmembrane region" description="Helical" evidence="1">
    <location>
        <begin position="71"/>
        <end position="92"/>
    </location>
</feature>
<keyword evidence="1" id="KW-0472">Membrane</keyword>
<evidence type="ECO:0000313" key="3">
    <source>
        <dbReference type="Proteomes" id="UP000070089"/>
    </source>
</evidence>
<accession>A0A132P1I3</accession>
<feature type="transmembrane region" description="Helical" evidence="1">
    <location>
        <begin position="41"/>
        <end position="59"/>
    </location>
</feature>
<dbReference type="PROSITE" id="PS51257">
    <property type="entry name" value="PROKAR_LIPOPROTEIN"/>
    <property type="match status" value="1"/>
</dbReference>
<feature type="transmembrane region" description="Helical" evidence="1">
    <location>
        <begin position="112"/>
        <end position="136"/>
    </location>
</feature>
<feature type="transmembrane region" description="Helical" evidence="1">
    <location>
        <begin position="12"/>
        <end position="35"/>
    </location>
</feature>
<dbReference type="AlphaFoldDB" id="A0A132P1I3"/>
<keyword evidence="1" id="KW-1133">Transmembrane helix</keyword>
<name>A0A132P1I3_GIAIN</name>
<sequence length="137" mass="14999">MTKASGCAGETAKWFTVIGAAAGCVGMLTVMLLGTDHVGNHIYQLALLFWMVITLISDFGTGFGDSFIENIWSGFIGHHLFRGFMMLWWALAQNDWYTSWPGKMTAPQWLTHISFVVLVVCAICVIIIGSLAMCGVC</sequence>
<protein>
    <submittedName>
        <fullName evidence="2">Uncharacterized protein</fullName>
    </submittedName>
</protein>
<reference evidence="2 3" key="1">
    <citation type="journal article" date="2015" name="Mol. Biochem. Parasitol.">
        <title>Identification of polymorphic genes for use in assemblage B genotyping assays through comparative genomics of multiple assemblage B Giardia duodenalis isolates.</title>
        <authorList>
            <person name="Wielinga C."/>
            <person name="Thompson R.C."/>
            <person name="Monis P."/>
            <person name="Ryan U."/>
        </authorList>
    </citation>
    <scope>NUCLEOTIDE SEQUENCE [LARGE SCALE GENOMIC DNA]</scope>
    <source>
        <strain evidence="2 3">BAH15c1</strain>
    </source>
</reference>
<evidence type="ECO:0000313" key="2">
    <source>
        <dbReference type="EMBL" id="KWX15832.1"/>
    </source>
</evidence>
<organism evidence="2 3">
    <name type="scientific">Giardia duodenalis assemblage B</name>
    <dbReference type="NCBI Taxonomy" id="1394984"/>
    <lineage>
        <taxon>Eukaryota</taxon>
        <taxon>Metamonada</taxon>
        <taxon>Diplomonadida</taxon>
        <taxon>Hexamitidae</taxon>
        <taxon>Giardiinae</taxon>
        <taxon>Giardia</taxon>
    </lineage>
</organism>
<dbReference type="Proteomes" id="UP000070089">
    <property type="component" value="Unassembled WGS sequence"/>
</dbReference>